<feature type="transmembrane region" description="Helical" evidence="2">
    <location>
        <begin position="41"/>
        <end position="62"/>
    </location>
</feature>
<evidence type="ECO:0000313" key="3">
    <source>
        <dbReference type="EMBL" id="MFC5062071.1"/>
    </source>
</evidence>
<comment type="caution">
    <text evidence="3">The sequence shown here is derived from an EMBL/GenBank/DDBJ whole genome shotgun (WGS) entry which is preliminary data.</text>
</comment>
<feature type="compositionally biased region" description="Basic and acidic residues" evidence="1">
    <location>
        <begin position="1"/>
        <end position="10"/>
    </location>
</feature>
<feature type="region of interest" description="Disordered" evidence="1">
    <location>
        <begin position="1"/>
        <end position="31"/>
    </location>
</feature>
<name>A0ABV9YHE2_9PSEU</name>
<keyword evidence="2" id="KW-0472">Membrane</keyword>
<dbReference type="Proteomes" id="UP001595947">
    <property type="component" value="Unassembled WGS sequence"/>
</dbReference>
<keyword evidence="2" id="KW-0812">Transmembrane</keyword>
<evidence type="ECO:0000256" key="2">
    <source>
        <dbReference type="SAM" id="Phobius"/>
    </source>
</evidence>
<dbReference type="SUPFAM" id="SSF50998">
    <property type="entry name" value="Quinoprotein alcohol dehydrogenase-like"/>
    <property type="match status" value="1"/>
</dbReference>
<feature type="compositionally biased region" description="Pro residues" evidence="1">
    <location>
        <begin position="12"/>
        <end position="22"/>
    </location>
</feature>
<gene>
    <name evidence="3" type="ORF">ACFPBZ_07635</name>
</gene>
<dbReference type="EMBL" id="JBHSIV010000006">
    <property type="protein sequence ID" value="MFC5062071.1"/>
    <property type="molecule type" value="Genomic_DNA"/>
</dbReference>
<dbReference type="RefSeq" id="WP_378035422.1">
    <property type="nucleotide sequence ID" value="NZ_JBHSIV010000006.1"/>
</dbReference>
<reference evidence="4" key="1">
    <citation type="journal article" date="2019" name="Int. J. Syst. Evol. Microbiol.">
        <title>The Global Catalogue of Microorganisms (GCM) 10K type strain sequencing project: providing services to taxonomists for standard genome sequencing and annotation.</title>
        <authorList>
            <consortium name="The Broad Institute Genomics Platform"/>
            <consortium name="The Broad Institute Genome Sequencing Center for Infectious Disease"/>
            <person name="Wu L."/>
            <person name="Ma J."/>
        </authorList>
    </citation>
    <scope>NUCLEOTIDE SEQUENCE [LARGE SCALE GENOMIC DNA]</scope>
    <source>
        <strain evidence="4">CGMCC 4.7093</strain>
    </source>
</reference>
<keyword evidence="2" id="KW-1133">Transmembrane helix</keyword>
<sequence>MSAPAQHERPPGSGPAPAPGSPPSWRDTWFPRPERRRRTDLVVIALIVVAAVVGTVLVLNAGDESSTSLTQAPTPLAPVAEGPVPTALAEAWRAANPAGAPPGPGLLAGPATSGPAVATGRTDAGGSVVSGLDAATGTVAWEYRRPAPLCALDAAFGEIVAMFSTSSPVGTYCSEVTTFDPSSGARGPTRTSDVRPGTRLLADGSHVTATGRDYLETWRDDLVATLEYGTLPTPVQSTPQARATCPHVSVAAGADSVAVLERCPAEPSDRLSVISSTPAEYDKPEDRFSVLSGVTGGRLVATGESRTALEAPDGTLRVYDTAGTPVATVPLGGAAGRLPDAATTDPAGQSNGVRLAGPVLLWWTGTATLGLDPGTLLPRWTLPGTLGPGAAVPTGVLGAPTTVLVPVPAGLVPVDAATGAARPVLPVDRRADPAGPVGVAVVGSTVVEQRGATVVGLRPPA</sequence>
<evidence type="ECO:0008006" key="5">
    <source>
        <dbReference type="Google" id="ProtNLM"/>
    </source>
</evidence>
<protein>
    <recommendedName>
        <fullName evidence="5">PQQ-binding-like beta-propeller repeat protein</fullName>
    </recommendedName>
</protein>
<evidence type="ECO:0000256" key="1">
    <source>
        <dbReference type="SAM" id="MobiDB-lite"/>
    </source>
</evidence>
<dbReference type="InterPro" id="IPR011047">
    <property type="entry name" value="Quinoprotein_ADH-like_sf"/>
</dbReference>
<evidence type="ECO:0000313" key="4">
    <source>
        <dbReference type="Proteomes" id="UP001595947"/>
    </source>
</evidence>
<accession>A0ABV9YHE2</accession>
<organism evidence="3 4">
    <name type="scientific">Actinomycetospora atypica</name>
    <dbReference type="NCBI Taxonomy" id="1290095"/>
    <lineage>
        <taxon>Bacteria</taxon>
        <taxon>Bacillati</taxon>
        <taxon>Actinomycetota</taxon>
        <taxon>Actinomycetes</taxon>
        <taxon>Pseudonocardiales</taxon>
        <taxon>Pseudonocardiaceae</taxon>
        <taxon>Actinomycetospora</taxon>
    </lineage>
</organism>
<proteinExistence type="predicted"/>
<keyword evidence="4" id="KW-1185">Reference proteome</keyword>